<evidence type="ECO:0000313" key="2">
    <source>
        <dbReference type="Proteomes" id="UP000323300"/>
    </source>
</evidence>
<dbReference type="EMBL" id="FOSL01000057">
    <property type="protein sequence ID" value="SFL20585.1"/>
    <property type="molecule type" value="Genomic_DNA"/>
</dbReference>
<gene>
    <name evidence="1" type="ORF">SAMN04488498_1575</name>
</gene>
<organism evidence="1 2">
    <name type="scientific">Neomesorhizobium albiziae</name>
    <dbReference type="NCBI Taxonomy" id="335020"/>
    <lineage>
        <taxon>Bacteria</taxon>
        <taxon>Pseudomonadati</taxon>
        <taxon>Pseudomonadota</taxon>
        <taxon>Alphaproteobacteria</taxon>
        <taxon>Hyphomicrobiales</taxon>
        <taxon>Phyllobacteriaceae</taxon>
        <taxon>Neomesorhizobium</taxon>
    </lineage>
</organism>
<protein>
    <submittedName>
        <fullName evidence="1">Uncharacterized protein</fullName>
    </submittedName>
</protein>
<proteinExistence type="predicted"/>
<accession>A0A1I4FRZ1</accession>
<dbReference type="OrthoDB" id="7210418at2"/>
<reference evidence="1 2" key="1">
    <citation type="submission" date="2016-10" db="EMBL/GenBank/DDBJ databases">
        <authorList>
            <person name="Varghese N."/>
            <person name="Submissions S."/>
        </authorList>
    </citation>
    <scope>NUCLEOTIDE SEQUENCE [LARGE SCALE GENOMIC DNA]</scope>
    <source>
        <strain evidence="1 2">DSM 21822</strain>
    </source>
</reference>
<sequence>MAIQRNAPLIHWNFFLALEDDLDRLSRFIDLSGNNDTYSIEIARLLLSASSEVDIVLKQLCKQIDSSSSASSIGGYFDVVSIRIPDFFTFQVTIPRHELTLTPWIDWIARETPPLWWSDHNKVKHTRHQNFSRANLKNCLNALAGLYISVLYLHRPEAEAGRLLGLPKLFNVSDAHFGGTQMGRFGNSFKYKF</sequence>
<evidence type="ECO:0000313" key="1">
    <source>
        <dbReference type="EMBL" id="SFL20585.1"/>
    </source>
</evidence>
<name>A0A1I4FRZ1_9HYPH</name>
<keyword evidence="2" id="KW-1185">Reference proteome</keyword>
<dbReference type="RefSeq" id="WP_149764563.1">
    <property type="nucleotide sequence ID" value="NZ_BSPE01000022.1"/>
</dbReference>
<dbReference type="AlphaFoldDB" id="A0A1I4FRZ1"/>
<dbReference type="Proteomes" id="UP000323300">
    <property type="component" value="Unassembled WGS sequence"/>
</dbReference>